<dbReference type="EMBL" id="KZ826334">
    <property type="protein sequence ID" value="PYI08524.1"/>
    <property type="molecule type" value="Genomic_DNA"/>
</dbReference>
<dbReference type="VEuPathDB" id="FungiDB:BO78DRAFT_385149"/>
<dbReference type="AlphaFoldDB" id="A0A319EVR9"/>
<gene>
    <name evidence="2" type="ORF">BO78DRAFT_385149</name>
</gene>
<evidence type="ECO:0000313" key="2">
    <source>
        <dbReference type="EMBL" id="PYI08524.1"/>
    </source>
</evidence>
<evidence type="ECO:0000256" key="1">
    <source>
        <dbReference type="SAM" id="Phobius"/>
    </source>
</evidence>
<keyword evidence="1" id="KW-0472">Membrane</keyword>
<sequence>MYPFLMIPRTQNPYLDPDLESLPAYSRDPLLPKYSSHNTITTTQPSQIVWPGVDTTYTTTSRGTRANRPSRASLWAKIFLIFVFVAFLVMLALGVWIVPRYGTAFAFSSHLK</sequence>
<keyword evidence="1" id="KW-0812">Transmembrane</keyword>
<keyword evidence="1" id="KW-1133">Transmembrane helix</keyword>
<feature type="transmembrane region" description="Helical" evidence="1">
    <location>
        <begin position="74"/>
        <end position="98"/>
    </location>
</feature>
<proteinExistence type="predicted"/>
<keyword evidence="3" id="KW-1185">Reference proteome</keyword>
<organism evidence="2 3">
    <name type="scientific">Aspergillus sclerotiicarbonarius (strain CBS 121057 / IBT 28362)</name>
    <dbReference type="NCBI Taxonomy" id="1448318"/>
    <lineage>
        <taxon>Eukaryota</taxon>
        <taxon>Fungi</taxon>
        <taxon>Dikarya</taxon>
        <taxon>Ascomycota</taxon>
        <taxon>Pezizomycotina</taxon>
        <taxon>Eurotiomycetes</taxon>
        <taxon>Eurotiomycetidae</taxon>
        <taxon>Eurotiales</taxon>
        <taxon>Aspergillaceae</taxon>
        <taxon>Aspergillus</taxon>
        <taxon>Aspergillus subgen. Circumdati</taxon>
    </lineage>
</organism>
<reference evidence="2 3" key="1">
    <citation type="submission" date="2018-02" db="EMBL/GenBank/DDBJ databases">
        <title>The genomes of Aspergillus section Nigri reveals drivers in fungal speciation.</title>
        <authorList>
            <consortium name="DOE Joint Genome Institute"/>
            <person name="Vesth T.C."/>
            <person name="Nybo J."/>
            <person name="Theobald S."/>
            <person name="Brandl J."/>
            <person name="Frisvad J.C."/>
            <person name="Nielsen K.F."/>
            <person name="Lyhne E.K."/>
            <person name="Kogle M.E."/>
            <person name="Kuo A."/>
            <person name="Riley R."/>
            <person name="Clum A."/>
            <person name="Nolan M."/>
            <person name="Lipzen A."/>
            <person name="Salamov A."/>
            <person name="Henrissat B."/>
            <person name="Wiebenga A."/>
            <person name="De vries R.P."/>
            <person name="Grigoriev I.V."/>
            <person name="Mortensen U.H."/>
            <person name="Andersen M.R."/>
            <person name="Baker S.E."/>
        </authorList>
    </citation>
    <scope>NUCLEOTIDE SEQUENCE [LARGE SCALE GENOMIC DNA]</scope>
    <source>
        <strain evidence="2 3">CBS 121057</strain>
    </source>
</reference>
<evidence type="ECO:0000313" key="3">
    <source>
        <dbReference type="Proteomes" id="UP000248423"/>
    </source>
</evidence>
<dbReference type="Proteomes" id="UP000248423">
    <property type="component" value="Unassembled WGS sequence"/>
</dbReference>
<dbReference type="OrthoDB" id="10553726at2759"/>
<accession>A0A319EVR9</accession>
<protein>
    <submittedName>
        <fullName evidence="2">Uncharacterized protein</fullName>
    </submittedName>
</protein>
<name>A0A319EVR9_ASPSB</name>